<reference evidence="7 8" key="1">
    <citation type="submission" date="2016-07" db="EMBL/GenBank/DDBJ databases">
        <title>Pervasive Adenine N6-methylation of Active Genes in Fungi.</title>
        <authorList>
            <consortium name="DOE Joint Genome Institute"/>
            <person name="Mondo S.J."/>
            <person name="Dannebaum R.O."/>
            <person name="Kuo R.C."/>
            <person name="Labutti K."/>
            <person name="Haridas S."/>
            <person name="Kuo A."/>
            <person name="Salamov A."/>
            <person name="Ahrendt S.R."/>
            <person name="Lipzen A."/>
            <person name="Sullivan W."/>
            <person name="Andreopoulos W.B."/>
            <person name="Clum A."/>
            <person name="Lindquist E."/>
            <person name="Daum C."/>
            <person name="Ramamoorthy G.K."/>
            <person name="Gryganskyi A."/>
            <person name="Culley D."/>
            <person name="Magnuson J.K."/>
            <person name="James T.Y."/>
            <person name="O'Malley M.A."/>
            <person name="Stajich J.E."/>
            <person name="Spatafora J.W."/>
            <person name="Visel A."/>
            <person name="Grigoriev I.V."/>
        </authorList>
    </citation>
    <scope>NUCLEOTIDE SEQUENCE [LARGE SCALE GENOMIC DNA]</scope>
    <source>
        <strain evidence="7 8">PL171</strain>
    </source>
</reference>
<evidence type="ECO:0000313" key="8">
    <source>
        <dbReference type="Proteomes" id="UP000193411"/>
    </source>
</evidence>
<dbReference type="InterPro" id="IPR019438">
    <property type="entry name" value="Q_salvage"/>
</dbReference>
<dbReference type="Pfam" id="PF10343">
    <property type="entry name" value="Q_salvage"/>
    <property type="match status" value="1"/>
</dbReference>
<evidence type="ECO:0000256" key="5">
    <source>
        <dbReference type="ARBA" id="ARBA00048204"/>
    </source>
</evidence>
<evidence type="ECO:0000256" key="1">
    <source>
        <dbReference type="ARBA" id="ARBA00022801"/>
    </source>
</evidence>
<dbReference type="PANTHER" id="PTHR21314:SF0">
    <property type="entry name" value="QUEUOSINE 5'-PHOSPHATE N-GLYCOSYLASE_HYDROLASE"/>
    <property type="match status" value="1"/>
</dbReference>
<comment type="function">
    <text evidence="6">Catalyzes the hydrolysis of queuosine 5'-phosphate, releasing the nucleobase queuine (q). Is required for salvage of queuine from exogenous queuosine (Q) that is imported and then converted to queuosine 5'-phosphate intracellularly.</text>
</comment>
<keyword evidence="1 6" id="KW-0378">Hydrolase</keyword>
<dbReference type="EMBL" id="MCFL01000017">
    <property type="protein sequence ID" value="ORZ36313.1"/>
    <property type="molecule type" value="Genomic_DNA"/>
</dbReference>
<evidence type="ECO:0000313" key="7">
    <source>
        <dbReference type="EMBL" id="ORZ36313.1"/>
    </source>
</evidence>
<evidence type="ECO:0000256" key="2">
    <source>
        <dbReference type="ARBA" id="ARBA00035119"/>
    </source>
</evidence>
<dbReference type="GO" id="GO:0006400">
    <property type="term" value="P:tRNA modification"/>
    <property type="evidence" value="ECO:0007669"/>
    <property type="project" value="TreeGrafter"/>
</dbReference>
<proteinExistence type="inferred from homology"/>
<dbReference type="Proteomes" id="UP000193411">
    <property type="component" value="Unassembled WGS sequence"/>
</dbReference>
<keyword evidence="8" id="KW-1185">Reference proteome</keyword>
<dbReference type="OrthoDB" id="416777at2759"/>
<evidence type="ECO:0000256" key="6">
    <source>
        <dbReference type="RuleBase" id="RU365002"/>
    </source>
</evidence>
<comment type="similarity">
    <text evidence="2 6">Belongs to the QNG1 protein family.</text>
</comment>
<sequence>MSQLTSDQLAHVFRGVDPNVPVPLFDERASAVRHAGDMLVNHFDGSFVTLIDKCNGSAQTLMEEVLAHFPTFRDEATYHGQRVYLYKRVQILVADLWACFNCTGLGRFDDIDTLTMFADYRVPQALVHLGLLIYSPSLNETLARGDTLLRNGDEREVEIRAASIWAVERVRRKMVELVAQGDDPAAVKAASELKSTPLNAVMLDFYIWDYAKARQEEMHEVPIHRTRSVYY</sequence>
<comment type="caution">
    <text evidence="7">The sequence shown here is derived from an EMBL/GenBank/DDBJ whole genome shotgun (WGS) entry which is preliminary data.</text>
</comment>
<gene>
    <name evidence="7" type="ORF">BCR44DRAFT_1432444</name>
</gene>
<evidence type="ECO:0000256" key="3">
    <source>
        <dbReference type="ARBA" id="ARBA00035306"/>
    </source>
</evidence>
<dbReference type="PANTHER" id="PTHR21314">
    <property type="entry name" value="QUEUOSINE 5'-PHOSPHATE N-GLYCOSYLASE_HYDROLASE-RELATED"/>
    <property type="match status" value="1"/>
</dbReference>
<dbReference type="GO" id="GO:0016787">
    <property type="term" value="F:hydrolase activity"/>
    <property type="evidence" value="ECO:0007669"/>
    <property type="project" value="UniProtKB-KW"/>
</dbReference>
<organism evidence="7 8">
    <name type="scientific">Catenaria anguillulae PL171</name>
    <dbReference type="NCBI Taxonomy" id="765915"/>
    <lineage>
        <taxon>Eukaryota</taxon>
        <taxon>Fungi</taxon>
        <taxon>Fungi incertae sedis</taxon>
        <taxon>Blastocladiomycota</taxon>
        <taxon>Blastocladiomycetes</taxon>
        <taxon>Blastocladiales</taxon>
        <taxon>Catenariaceae</taxon>
        <taxon>Catenaria</taxon>
    </lineage>
</organism>
<protein>
    <recommendedName>
        <fullName evidence="3 6">Queuosine 5'-phosphate N-glycosylase/hydrolase</fullName>
        <ecNumber evidence="6">3.2.2.-</ecNumber>
    </recommendedName>
    <alternativeName>
        <fullName evidence="4 6">Queuosine-nucleotide N-glycosylase/hydrolase</fullName>
    </alternativeName>
</protein>
<dbReference type="AlphaFoldDB" id="A0A1Y2HRH6"/>
<dbReference type="EC" id="3.2.2.-" evidence="6"/>
<evidence type="ECO:0000256" key="4">
    <source>
        <dbReference type="ARBA" id="ARBA00035393"/>
    </source>
</evidence>
<comment type="catalytic activity">
    <reaction evidence="5 6">
        <text>queuosine 5'-phosphate + H2O = queuine + D-ribose 5-phosphate</text>
        <dbReference type="Rhea" id="RHEA:75387"/>
        <dbReference type="ChEBI" id="CHEBI:15377"/>
        <dbReference type="ChEBI" id="CHEBI:17433"/>
        <dbReference type="ChEBI" id="CHEBI:78346"/>
        <dbReference type="ChEBI" id="CHEBI:194371"/>
    </reaction>
    <physiologicalReaction direction="left-to-right" evidence="5 6">
        <dbReference type="Rhea" id="RHEA:75388"/>
    </physiologicalReaction>
</comment>
<dbReference type="STRING" id="765915.A0A1Y2HRH6"/>
<accession>A0A1Y2HRH6</accession>
<name>A0A1Y2HRH6_9FUNG</name>